<name>A0A2J6PXU2_9HELO</name>
<dbReference type="EMBL" id="KZ613492">
    <property type="protein sequence ID" value="PMD18716.1"/>
    <property type="molecule type" value="Genomic_DNA"/>
</dbReference>
<dbReference type="OrthoDB" id="1911848at2759"/>
<proteinExistence type="predicted"/>
<dbReference type="PANTHER" id="PTHR37542:SF1">
    <property type="entry name" value="PRION-INHIBITION AND PROPAGATION HELO DOMAIN-CONTAINING PROTEIN"/>
    <property type="match status" value="1"/>
</dbReference>
<dbReference type="InterPro" id="IPR038305">
    <property type="entry name" value="HeLo_sf"/>
</dbReference>
<dbReference type="InterPro" id="IPR000719">
    <property type="entry name" value="Prot_kinase_dom"/>
</dbReference>
<dbReference type="Proteomes" id="UP000235672">
    <property type="component" value="Unassembled WGS sequence"/>
</dbReference>
<dbReference type="PROSITE" id="PS50011">
    <property type="entry name" value="PROTEIN_KINASE_DOM"/>
    <property type="match status" value="1"/>
</dbReference>
<dbReference type="SUPFAM" id="SSF56112">
    <property type="entry name" value="Protein kinase-like (PK-like)"/>
    <property type="match status" value="1"/>
</dbReference>
<dbReference type="GO" id="GO:0004672">
    <property type="term" value="F:protein kinase activity"/>
    <property type="evidence" value="ECO:0007669"/>
    <property type="project" value="InterPro"/>
</dbReference>
<protein>
    <recommendedName>
        <fullName evidence="1">Protein kinase domain-containing protein</fullName>
    </recommendedName>
</protein>
<evidence type="ECO:0000313" key="2">
    <source>
        <dbReference type="EMBL" id="PMD18716.1"/>
    </source>
</evidence>
<evidence type="ECO:0000259" key="1">
    <source>
        <dbReference type="PROSITE" id="PS50011"/>
    </source>
</evidence>
<dbReference type="InterPro" id="IPR011009">
    <property type="entry name" value="Kinase-like_dom_sf"/>
</dbReference>
<dbReference type="Gene3D" id="1.10.510.10">
    <property type="entry name" value="Transferase(Phosphotransferase) domain 1"/>
    <property type="match status" value="1"/>
</dbReference>
<gene>
    <name evidence="2" type="ORF">NA56DRAFT_629734</name>
</gene>
<accession>A0A2J6PXU2</accession>
<dbReference type="STRING" id="1745343.A0A2J6PXU2"/>
<dbReference type="InterPro" id="IPR029498">
    <property type="entry name" value="HeLo_dom"/>
</dbReference>
<keyword evidence="3" id="KW-1185">Reference proteome</keyword>
<organism evidence="2 3">
    <name type="scientific">Hyaloscypha hepaticicola</name>
    <dbReference type="NCBI Taxonomy" id="2082293"/>
    <lineage>
        <taxon>Eukaryota</taxon>
        <taxon>Fungi</taxon>
        <taxon>Dikarya</taxon>
        <taxon>Ascomycota</taxon>
        <taxon>Pezizomycotina</taxon>
        <taxon>Leotiomycetes</taxon>
        <taxon>Helotiales</taxon>
        <taxon>Hyaloscyphaceae</taxon>
        <taxon>Hyaloscypha</taxon>
    </lineage>
</organism>
<dbReference type="Gene3D" id="1.20.120.1020">
    <property type="entry name" value="Prion-inhibition and propagation, HeLo domain"/>
    <property type="match status" value="1"/>
</dbReference>
<dbReference type="Pfam" id="PF14479">
    <property type="entry name" value="HeLo"/>
    <property type="match status" value="1"/>
</dbReference>
<dbReference type="AlphaFoldDB" id="A0A2J6PXU2"/>
<evidence type="ECO:0000313" key="3">
    <source>
        <dbReference type="Proteomes" id="UP000235672"/>
    </source>
</evidence>
<feature type="domain" description="Protein kinase" evidence="1">
    <location>
        <begin position="311"/>
        <end position="658"/>
    </location>
</feature>
<dbReference type="GO" id="GO:0005524">
    <property type="term" value="F:ATP binding"/>
    <property type="evidence" value="ECO:0007669"/>
    <property type="project" value="InterPro"/>
</dbReference>
<sequence>MDPISAAGIALSVASLAGQVFTGCIQAGIQFIITAKNLPEESKYLNLRLRMEQQRLFAWSETSGLLDLQNKNNRKVQESNTFVIHRTTILDLLVQIQCLFQEFEKAQKKNSHLIVVPEPVGSEDEFLQDPAKDASTAHVPLPERRRHFIIKAMKAVKSTTEDSLSEGRRRLRWAAFDKDAFEDLLRRFSTLNDNMTDILDARLQTEIHRTTQDTNRGVLQLHKDLSSLHRLVMALDIKMQAHVYPVPAIPQYAPANDASGLRLLAQLAKFKAFNESLENEGSAPWDDATALVLSLGRPDAEKANTKIDRSDISLEAVESGTIPSAIRSEASYRRNGDVSRRVWIEWKDYDYQMPGSPSPPPLIVDRVQRLASLLHHRPKPEAFRVPHCLGYFDNAKRQSDSGADSEGDDDVVDARIGFVFEKPNDEDISPDTPPVSLFDLIKSSPKPRVTERIHVAHAVAQSLLYLHTVNWLHKGLRSHNIVFFPVTTKSKHGTKMKIDYSKPYLSGFEFARPARADEQTEIPGDNGAYNLYRHPHTQGHGFGPRESFRKSFDIYSLGVVMVELAHWKTVDKVLGLEIEEKKMRTMNRVREMLLDEGRMQELGAAMGGMYEIATAKCIAGGLELGIGDMEDERNDAVAAKLSMAFYEDVVKKLGDVRV</sequence>
<dbReference type="PANTHER" id="PTHR37542">
    <property type="entry name" value="HELO DOMAIN-CONTAINING PROTEIN-RELATED"/>
    <property type="match status" value="1"/>
</dbReference>
<reference evidence="2 3" key="1">
    <citation type="submission" date="2016-05" db="EMBL/GenBank/DDBJ databases">
        <title>A degradative enzymes factory behind the ericoid mycorrhizal symbiosis.</title>
        <authorList>
            <consortium name="DOE Joint Genome Institute"/>
            <person name="Martino E."/>
            <person name="Morin E."/>
            <person name="Grelet G."/>
            <person name="Kuo A."/>
            <person name="Kohler A."/>
            <person name="Daghino S."/>
            <person name="Barry K."/>
            <person name="Choi C."/>
            <person name="Cichocki N."/>
            <person name="Clum A."/>
            <person name="Copeland A."/>
            <person name="Hainaut M."/>
            <person name="Haridas S."/>
            <person name="Labutti K."/>
            <person name="Lindquist E."/>
            <person name="Lipzen A."/>
            <person name="Khouja H.-R."/>
            <person name="Murat C."/>
            <person name="Ohm R."/>
            <person name="Olson A."/>
            <person name="Spatafora J."/>
            <person name="Veneault-Fourrey C."/>
            <person name="Henrissat B."/>
            <person name="Grigoriev I."/>
            <person name="Martin F."/>
            <person name="Perotto S."/>
        </authorList>
    </citation>
    <scope>NUCLEOTIDE SEQUENCE [LARGE SCALE GENOMIC DNA]</scope>
    <source>
        <strain evidence="2 3">UAMH 7357</strain>
    </source>
</reference>